<dbReference type="AlphaFoldDB" id="A0AAN8NUK6"/>
<gene>
    <name evidence="2" type="ORF">RUM43_002405</name>
</gene>
<evidence type="ECO:0000256" key="1">
    <source>
        <dbReference type="SAM" id="MobiDB-lite"/>
    </source>
</evidence>
<proteinExistence type="predicted"/>
<feature type="compositionally biased region" description="Basic and acidic residues" evidence="1">
    <location>
        <begin position="121"/>
        <end position="134"/>
    </location>
</feature>
<protein>
    <submittedName>
        <fullName evidence="2">Uncharacterized protein</fullName>
    </submittedName>
</protein>
<feature type="region of interest" description="Disordered" evidence="1">
    <location>
        <begin position="68"/>
        <end position="101"/>
    </location>
</feature>
<evidence type="ECO:0000313" key="2">
    <source>
        <dbReference type="EMBL" id="KAK6628590.1"/>
    </source>
</evidence>
<organism evidence="2 3">
    <name type="scientific">Polyplax serrata</name>
    <name type="common">Common mouse louse</name>
    <dbReference type="NCBI Taxonomy" id="468196"/>
    <lineage>
        <taxon>Eukaryota</taxon>
        <taxon>Metazoa</taxon>
        <taxon>Ecdysozoa</taxon>
        <taxon>Arthropoda</taxon>
        <taxon>Hexapoda</taxon>
        <taxon>Insecta</taxon>
        <taxon>Pterygota</taxon>
        <taxon>Neoptera</taxon>
        <taxon>Paraneoptera</taxon>
        <taxon>Psocodea</taxon>
        <taxon>Troctomorpha</taxon>
        <taxon>Phthiraptera</taxon>
        <taxon>Anoplura</taxon>
        <taxon>Polyplacidae</taxon>
        <taxon>Polyplax</taxon>
    </lineage>
</organism>
<name>A0AAN8NUK6_POLSC</name>
<comment type="caution">
    <text evidence="2">The sequence shown here is derived from an EMBL/GenBank/DDBJ whole genome shotgun (WGS) entry which is preliminary data.</text>
</comment>
<sequence length="229" mass="25908">MCTPPRSCDFVFCQKQSGGKAGRKEDVCVSVCLSACGERTLTDRIRNGTHRETNEEKGMGARAEAQILTLPVLVGSKNRKRKGKEKPKPTSESSSTPPRWEINRKLHEFDDLLWGYGREESAKRTSDASRDPKLRKTAKNRFQQRKIPPGDLAVSRLSRFSGAPETLEFINRALRITFMYVIDGELRVGGIQLSVETIQRDHSVRHPFFSTLNFTAERMKGLKKGKRAK</sequence>
<accession>A0AAN8NUK6</accession>
<evidence type="ECO:0000313" key="3">
    <source>
        <dbReference type="Proteomes" id="UP001372834"/>
    </source>
</evidence>
<feature type="region of interest" description="Disordered" evidence="1">
    <location>
        <begin position="121"/>
        <end position="142"/>
    </location>
</feature>
<dbReference type="EMBL" id="JAWJWE010000036">
    <property type="protein sequence ID" value="KAK6628590.1"/>
    <property type="molecule type" value="Genomic_DNA"/>
</dbReference>
<reference evidence="2 3" key="1">
    <citation type="submission" date="2023-10" db="EMBL/GenBank/DDBJ databases">
        <title>Genomes of two closely related lineages of the louse Polyplax serrata with different host specificities.</title>
        <authorList>
            <person name="Martinu J."/>
            <person name="Tarabai H."/>
            <person name="Stefka J."/>
            <person name="Hypsa V."/>
        </authorList>
    </citation>
    <scope>NUCLEOTIDE SEQUENCE [LARGE SCALE GENOMIC DNA]</scope>
    <source>
        <strain evidence="2">HR10_N</strain>
    </source>
</reference>
<dbReference type="Proteomes" id="UP001372834">
    <property type="component" value="Unassembled WGS sequence"/>
</dbReference>